<dbReference type="EMBL" id="WWBZ02000051">
    <property type="protein sequence ID" value="KAF4304680.1"/>
    <property type="molecule type" value="Genomic_DNA"/>
</dbReference>
<protein>
    <recommendedName>
        <fullName evidence="2">DUF7907 domain-containing protein</fullName>
    </recommendedName>
</protein>
<dbReference type="OrthoDB" id="3518533at2759"/>
<dbReference type="AlphaFoldDB" id="A0A8H4IP00"/>
<organism evidence="3 4">
    <name type="scientific">Botryosphaeria dothidea</name>
    <dbReference type="NCBI Taxonomy" id="55169"/>
    <lineage>
        <taxon>Eukaryota</taxon>
        <taxon>Fungi</taxon>
        <taxon>Dikarya</taxon>
        <taxon>Ascomycota</taxon>
        <taxon>Pezizomycotina</taxon>
        <taxon>Dothideomycetes</taxon>
        <taxon>Dothideomycetes incertae sedis</taxon>
        <taxon>Botryosphaeriales</taxon>
        <taxon>Botryosphaeriaceae</taxon>
        <taxon>Botryosphaeria</taxon>
    </lineage>
</organism>
<name>A0A8H4IP00_9PEZI</name>
<reference evidence="3" key="1">
    <citation type="submission" date="2020-04" db="EMBL/GenBank/DDBJ databases">
        <title>Genome Assembly and Annotation of Botryosphaeria dothidea sdau 11-99, a Latent Pathogen of Apple Fruit Ring Rot in China.</title>
        <authorList>
            <person name="Yu C."/>
            <person name="Diao Y."/>
            <person name="Lu Q."/>
            <person name="Zhao J."/>
            <person name="Cui S."/>
            <person name="Peng C."/>
            <person name="He B."/>
            <person name="Liu H."/>
        </authorList>
    </citation>
    <scope>NUCLEOTIDE SEQUENCE [LARGE SCALE GENOMIC DNA]</scope>
    <source>
        <strain evidence="3">Sdau11-99</strain>
    </source>
</reference>
<proteinExistence type="predicted"/>
<comment type="caution">
    <text evidence="3">The sequence shown here is derived from an EMBL/GenBank/DDBJ whole genome shotgun (WGS) entry which is preliminary data.</text>
</comment>
<accession>A0A8H4IP00</accession>
<sequence length="214" mass="21751">MRFTTLLTTSIPMTMAAAAAVLPRSAPPALSTSTAFKLIANVLSLNDPLAINGYELNRFVMNSDTCTNVLALSPPAEGSRFHATAAPSVWAPVTYDSDPASAYLTLPRGEGSSTVPAALPVEANCGAGGTTGIAVAPNADGVPVLTYGTGSGGWMACPASTLGTQVGGDDGAVLVAIRRGGQRLLDGCEEVEFKAVCYGEKEQEGGEVVECVVA</sequence>
<dbReference type="InterPro" id="IPR057229">
    <property type="entry name" value="DUF7907"/>
</dbReference>
<keyword evidence="1" id="KW-0732">Signal</keyword>
<feature type="signal peptide" evidence="1">
    <location>
        <begin position="1"/>
        <end position="19"/>
    </location>
</feature>
<keyword evidence="4" id="KW-1185">Reference proteome</keyword>
<evidence type="ECO:0000256" key="1">
    <source>
        <dbReference type="SAM" id="SignalP"/>
    </source>
</evidence>
<feature type="chain" id="PRO_5034331254" description="DUF7907 domain-containing protein" evidence="1">
    <location>
        <begin position="20"/>
        <end position="214"/>
    </location>
</feature>
<gene>
    <name evidence="3" type="ORF">GTA08_BOTSDO07469</name>
</gene>
<evidence type="ECO:0000313" key="3">
    <source>
        <dbReference type="EMBL" id="KAF4304680.1"/>
    </source>
</evidence>
<dbReference type="Proteomes" id="UP000572817">
    <property type="component" value="Unassembled WGS sequence"/>
</dbReference>
<dbReference type="Pfam" id="PF25484">
    <property type="entry name" value="DUF7907"/>
    <property type="match status" value="1"/>
</dbReference>
<feature type="domain" description="DUF7907" evidence="2">
    <location>
        <begin position="33"/>
        <end position="197"/>
    </location>
</feature>
<evidence type="ECO:0000313" key="4">
    <source>
        <dbReference type="Proteomes" id="UP000572817"/>
    </source>
</evidence>
<evidence type="ECO:0000259" key="2">
    <source>
        <dbReference type="Pfam" id="PF25484"/>
    </source>
</evidence>